<gene>
    <name evidence="1" type="ORF">PSYMO_11772</name>
</gene>
<reference evidence="1 2" key="1">
    <citation type="journal article" date="2011" name="PLoS Pathog.">
        <title>Dynamic evolution of pathogenicity revealed by sequencing and comparative genomics of 19 Pseudomonas syringae isolates.</title>
        <authorList>
            <person name="Baltrus D.A."/>
            <person name="Nishimura M.T."/>
            <person name="Romanchuk A."/>
            <person name="Chang J.H."/>
            <person name="Mukhtar M.S."/>
            <person name="Cherkis K."/>
            <person name="Roach J."/>
            <person name="Grant S.R."/>
            <person name="Jones C.D."/>
            <person name="Dangl J.L."/>
        </authorList>
    </citation>
    <scope>NUCLEOTIDE SEQUENCE [LARGE SCALE GENOMIC DNA]</scope>
    <source>
        <strain evidence="1 2">301020</strain>
    </source>
</reference>
<protein>
    <submittedName>
        <fullName evidence="1">Uncharacterized protein</fullName>
    </submittedName>
</protein>
<organism evidence="1 2">
    <name type="scientific">Pseudomonas amygdali pv. mori str. 301020</name>
    <dbReference type="NCBI Taxonomy" id="629261"/>
    <lineage>
        <taxon>Bacteria</taxon>
        <taxon>Pseudomonadati</taxon>
        <taxon>Pseudomonadota</taxon>
        <taxon>Gammaproteobacteria</taxon>
        <taxon>Pseudomonadales</taxon>
        <taxon>Pseudomonadaceae</taxon>
        <taxon>Pseudomonas</taxon>
        <taxon>Pseudomonas amygdali</taxon>
    </lineage>
</organism>
<evidence type="ECO:0000313" key="1">
    <source>
        <dbReference type="EMBL" id="EGH22141.1"/>
    </source>
</evidence>
<evidence type="ECO:0000313" key="2">
    <source>
        <dbReference type="Proteomes" id="UP000003465"/>
    </source>
</evidence>
<proteinExistence type="predicted"/>
<sequence>MNWLLRTDYRADAPRRHFFLDALRPIVKAHVETGIDFAAGLF</sequence>
<dbReference type="AlphaFoldDB" id="A0A656G997"/>
<comment type="caution">
    <text evidence="1">The sequence shown here is derived from an EMBL/GenBank/DDBJ whole genome shotgun (WGS) entry which is preliminary data.</text>
</comment>
<accession>A0A656G997</accession>
<dbReference type="Proteomes" id="UP000003465">
    <property type="component" value="Unassembled WGS sequence"/>
</dbReference>
<dbReference type="EMBL" id="AEAG01000458">
    <property type="protein sequence ID" value="EGH22141.1"/>
    <property type="molecule type" value="Genomic_DNA"/>
</dbReference>
<name>A0A656G997_PSEA0</name>